<evidence type="ECO:0000313" key="2">
    <source>
        <dbReference type="EMBL" id="KAG5460850.1"/>
    </source>
</evidence>
<feature type="non-terminal residue" evidence="2">
    <location>
        <position position="238"/>
    </location>
</feature>
<proteinExistence type="predicted"/>
<evidence type="ECO:0000313" key="3">
    <source>
        <dbReference type="Proteomes" id="UP000673691"/>
    </source>
</evidence>
<evidence type="ECO:0000256" key="1">
    <source>
        <dbReference type="SAM" id="MobiDB-lite"/>
    </source>
</evidence>
<sequence>MAISNRICGDEHMARGTGTSTVQNREGWQRGGGRRGVRLLPDSLADPDRAPGAAVLLDVQVDHAALRPALERHRDVVVRVDGDVVTVLVLVAYADGGLAVGTLRPLLLPAVQPDLVLNPVDQLAATDVGGDGDDEDIVQATGTSGTGPIPSAVAAGSAAAAGRRAGAEPTAIGCSARTPICYGSYLPGTRWNSHSARTMPAAAVAHSVAVGTGGRWAPPRGNPRPCAAAQRMHSAAAD</sequence>
<name>A0A8H8DJR2_9FUNG</name>
<keyword evidence="3" id="KW-1185">Reference proteome</keyword>
<dbReference type="EMBL" id="JAEFCI010004608">
    <property type="protein sequence ID" value="KAG5460850.1"/>
    <property type="molecule type" value="Genomic_DNA"/>
</dbReference>
<gene>
    <name evidence="2" type="ORF">BJ554DRAFT_7052</name>
</gene>
<feature type="region of interest" description="Disordered" evidence="1">
    <location>
        <begin position="1"/>
        <end position="33"/>
    </location>
</feature>
<accession>A0A8H8DJR2</accession>
<reference evidence="2 3" key="1">
    <citation type="journal article" name="Sci. Rep.">
        <title>Genome-scale phylogenetic analyses confirm Olpidium as the closest living zoosporic fungus to the non-flagellated, terrestrial fungi.</title>
        <authorList>
            <person name="Chang Y."/>
            <person name="Rochon D."/>
            <person name="Sekimoto S."/>
            <person name="Wang Y."/>
            <person name="Chovatia M."/>
            <person name="Sandor L."/>
            <person name="Salamov A."/>
            <person name="Grigoriev I.V."/>
            <person name="Stajich J.E."/>
            <person name="Spatafora J.W."/>
        </authorList>
    </citation>
    <scope>NUCLEOTIDE SEQUENCE [LARGE SCALE GENOMIC DNA]</scope>
    <source>
        <strain evidence="2">S191</strain>
    </source>
</reference>
<feature type="region of interest" description="Disordered" evidence="1">
    <location>
        <begin position="214"/>
        <end position="238"/>
    </location>
</feature>
<protein>
    <submittedName>
        <fullName evidence="2">Uncharacterized protein</fullName>
    </submittedName>
</protein>
<organism evidence="2 3">
    <name type="scientific">Olpidium bornovanus</name>
    <dbReference type="NCBI Taxonomy" id="278681"/>
    <lineage>
        <taxon>Eukaryota</taxon>
        <taxon>Fungi</taxon>
        <taxon>Fungi incertae sedis</taxon>
        <taxon>Olpidiomycota</taxon>
        <taxon>Olpidiomycotina</taxon>
        <taxon>Olpidiomycetes</taxon>
        <taxon>Olpidiales</taxon>
        <taxon>Olpidiaceae</taxon>
        <taxon>Olpidium</taxon>
    </lineage>
</organism>
<comment type="caution">
    <text evidence="2">The sequence shown here is derived from an EMBL/GenBank/DDBJ whole genome shotgun (WGS) entry which is preliminary data.</text>
</comment>
<dbReference type="Proteomes" id="UP000673691">
    <property type="component" value="Unassembled WGS sequence"/>
</dbReference>
<dbReference type="AlphaFoldDB" id="A0A8H8DJR2"/>